<keyword evidence="2" id="KW-0238">DNA-binding</keyword>
<dbReference type="SUPFAM" id="SSF46689">
    <property type="entry name" value="Homeodomain-like"/>
    <property type="match status" value="2"/>
</dbReference>
<evidence type="ECO:0000256" key="1">
    <source>
        <dbReference type="ARBA" id="ARBA00023015"/>
    </source>
</evidence>
<dbReference type="InterPro" id="IPR050204">
    <property type="entry name" value="AraC_XylS_family_regulators"/>
</dbReference>
<proteinExistence type="predicted"/>
<accession>A0ABZ2LWB5</accession>
<sequence length="243" mass="27254">MRRFLLLAPTFILEPPRPYRRLTPTLLVACREPFWLECGDDSSLSARVALIAPKVPRRRLVAVNSDLAIFDLPIHSRFGEEPVQSLDFERFTSLLPALAEAFAGKLSCAGVDRLFESAVQIISGQAPTPPTLDPRIERALELIDELPFDEVTLTALARRLSLSSSRLRHLFKEVTGNSVSHYTRWAAVWRAVSLWSQGRKLTEIAHQVGFHDLAHLDHAFIDVFGLNPSTVINPENVTLIRCP</sequence>
<evidence type="ECO:0000313" key="6">
    <source>
        <dbReference type="Proteomes" id="UP001370348"/>
    </source>
</evidence>
<evidence type="ECO:0000256" key="3">
    <source>
        <dbReference type="ARBA" id="ARBA00023163"/>
    </source>
</evidence>
<organism evidence="5 6">
    <name type="scientific">Pendulispora albinea</name>
    <dbReference type="NCBI Taxonomy" id="2741071"/>
    <lineage>
        <taxon>Bacteria</taxon>
        <taxon>Pseudomonadati</taxon>
        <taxon>Myxococcota</taxon>
        <taxon>Myxococcia</taxon>
        <taxon>Myxococcales</taxon>
        <taxon>Sorangiineae</taxon>
        <taxon>Pendulisporaceae</taxon>
        <taxon>Pendulispora</taxon>
    </lineage>
</organism>
<dbReference type="Proteomes" id="UP001370348">
    <property type="component" value="Chromosome"/>
</dbReference>
<keyword evidence="1" id="KW-0805">Transcription regulation</keyword>
<keyword evidence="3" id="KW-0804">Transcription</keyword>
<gene>
    <name evidence="5" type="ORF">LZC94_39485</name>
</gene>
<dbReference type="SMART" id="SM00342">
    <property type="entry name" value="HTH_ARAC"/>
    <property type="match status" value="1"/>
</dbReference>
<name>A0ABZ2LWB5_9BACT</name>
<dbReference type="PANTHER" id="PTHR46796">
    <property type="entry name" value="HTH-TYPE TRANSCRIPTIONAL ACTIVATOR RHAS-RELATED"/>
    <property type="match status" value="1"/>
</dbReference>
<dbReference type="Gene3D" id="1.10.10.60">
    <property type="entry name" value="Homeodomain-like"/>
    <property type="match status" value="1"/>
</dbReference>
<protein>
    <submittedName>
        <fullName evidence="5">AraC family transcriptional regulator</fullName>
    </submittedName>
</protein>
<dbReference type="InterPro" id="IPR009057">
    <property type="entry name" value="Homeodomain-like_sf"/>
</dbReference>
<feature type="domain" description="HTH araC/xylS-type" evidence="4">
    <location>
        <begin position="137"/>
        <end position="234"/>
    </location>
</feature>
<dbReference type="InterPro" id="IPR018060">
    <property type="entry name" value="HTH_AraC"/>
</dbReference>
<dbReference type="PROSITE" id="PS01124">
    <property type="entry name" value="HTH_ARAC_FAMILY_2"/>
    <property type="match status" value="1"/>
</dbReference>
<dbReference type="EMBL" id="CP089984">
    <property type="protein sequence ID" value="WXB13904.1"/>
    <property type="molecule type" value="Genomic_DNA"/>
</dbReference>
<evidence type="ECO:0000313" key="5">
    <source>
        <dbReference type="EMBL" id="WXB13904.1"/>
    </source>
</evidence>
<reference evidence="5 6" key="1">
    <citation type="submission" date="2021-12" db="EMBL/GenBank/DDBJ databases">
        <title>Discovery of the Pendulisporaceae a myxobacterial family with distinct sporulation behavior and unique specialized metabolism.</title>
        <authorList>
            <person name="Garcia R."/>
            <person name="Popoff A."/>
            <person name="Bader C.D."/>
            <person name="Loehr J."/>
            <person name="Walesch S."/>
            <person name="Walt C."/>
            <person name="Boldt J."/>
            <person name="Bunk B."/>
            <person name="Haeckl F.J.F.P.J."/>
            <person name="Gunesch A.P."/>
            <person name="Birkelbach J."/>
            <person name="Nuebel U."/>
            <person name="Pietschmann T."/>
            <person name="Bach T."/>
            <person name="Mueller R."/>
        </authorList>
    </citation>
    <scope>NUCLEOTIDE SEQUENCE [LARGE SCALE GENOMIC DNA]</scope>
    <source>
        <strain evidence="5 6">MSr11954</strain>
    </source>
</reference>
<evidence type="ECO:0000259" key="4">
    <source>
        <dbReference type="PROSITE" id="PS01124"/>
    </source>
</evidence>
<keyword evidence="6" id="KW-1185">Reference proteome</keyword>
<dbReference type="RefSeq" id="WP_394823523.1">
    <property type="nucleotide sequence ID" value="NZ_CP089984.1"/>
</dbReference>
<dbReference type="Pfam" id="PF12833">
    <property type="entry name" value="HTH_18"/>
    <property type="match status" value="1"/>
</dbReference>
<evidence type="ECO:0000256" key="2">
    <source>
        <dbReference type="ARBA" id="ARBA00023125"/>
    </source>
</evidence>